<name>A0ABU2BA56_9CORY</name>
<keyword evidence="3" id="KW-1185">Reference proteome</keyword>
<evidence type="ECO:0008006" key="4">
    <source>
        <dbReference type="Google" id="ProtNLM"/>
    </source>
</evidence>
<keyword evidence="1" id="KW-0472">Membrane</keyword>
<gene>
    <name evidence="2" type="ORF">J2S37_001407</name>
</gene>
<evidence type="ECO:0000313" key="2">
    <source>
        <dbReference type="EMBL" id="MDR7354869.1"/>
    </source>
</evidence>
<dbReference type="Proteomes" id="UP001183619">
    <property type="component" value="Unassembled WGS sequence"/>
</dbReference>
<sequence length="154" mass="17400">MLGRTMFFRPVDNERLLVDLTSPVHATVFPFIELVAITGVAWMLIGYFDGPGLNPDMHNVLVGLWAVLVCWRFFFKVFSLRRRRIVVTDQRIVVRSAGLAGAVATFPLSAVRQVARRRGTIMLAVMGADRPVIIPEVPQAKRVQAIIEQELMRR</sequence>
<comment type="caution">
    <text evidence="2">The sequence shown here is derived from an EMBL/GenBank/DDBJ whole genome shotgun (WGS) entry which is preliminary data.</text>
</comment>
<feature type="transmembrane region" description="Helical" evidence="1">
    <location>
        <begin position="24"/>
        <end position="45"/>
    </location>
</feature>
<keyword evidence="1" id="KW-1133">Transmembrane helix</keyword>
<dbReference type="EMBL" id="JAVDYF010000001">
    <property type="protein sequence ID" value="MDR7354869.1"/>
    <property type="molecule type" value="Genomic_DNA"/>
</dbReference>
<evidence type="ECO:0000256" key="1">
    <source>
        <dbReference type="SAM" id="Phobius"/>
    </source>
</evidence>
<accession>A0ABU2BA56</accession>
<keyword evidence="1" id="KW-0812">Transmembrane</keyword>
<organism evidence="2 3">
    <name type="scientific">Corynebacterium felinum</name>
    <dbReference type="NCBI Taxonomy" id="131318"/>
    <lineage>
        <taxon>Bacteria</taxon>
        <taxon>Bacillati</taxon>
        <taxon>Actinomycetota</taxon>
        <taxon>Actinomycetes</taxon>
        <taxon>Mycobacteriales</taxon>
        <taxon>Corynebacteriaceae</taxon>
        <taxon>Corynebacterium</taxon>
    </lineage>
</organism>
<reference evidence="2 3" key="1">
    <citation type="submission" date="2023-07" db="EMBL/GenBank/DDBJ databases">
        <title>Sequencing the genomes of 1000 actinobacteria strains.</title>
        <authorList>
            <person name="Klenk H.-P."/>
        </authorList>
    </citation>
    <scope>NUCLEOTIDE SEQUENCE [LARGE SCALE GENOMIC DNA]</scope>
    <source>
        <strain evidence="2 3">DSM 44508</strain>
    </source>
</reference>
<evidence type="ECO:0000313" key="3">
    <source>
        <dbReference type="Proteomes" id="UP001183619"/>
    </source>
</evidence>
<protein>
    <recommendedName>
        <fullName evidence="4">Bacterial membrane flanked domain protein</fullName>
    </recommendedName>
</protein>
<dbReference type="RefSeq" id="WP_277103907.1">
    <property type="nucleotide sequence ID" value="NZ_CP047209.1"/>
</dbReference>
<proteinExistence type="predicted"/>
<feature type="transmembrane region" description="Helical" evidence="1">
    <location>
        <begin position="57"/>
        <end position="75"/>
    </location>
</feature>